<keyword evidence="2" id="KW-1185">Reference proteome</keyword>
<dbReference type="RefSeq" id="XP_062694117.1">
    <property type="nucleotide sequence ID" value="XM_062838151.1"/>
</dbReference>
<evidence type="ECO:0000313" key="1">
    <source>
        <dbReference type="EMBL" id="KAK3494688.1"/>
    </source>
</evidence>
<reference evidence="1 2" key="1">
    <citation type="journal article" date="2023" name="Mol. Phylogenet. Evol.">
        <title>Genome-scale phylogeny and comparative genomics of the fungal order Sordariales.</title>
        <authorList>
            <person name="Hensen N."/>
            <person name="Bonometti L."/>
            <person name="Westerberg I."/>
            <person name="Brannstrom I.O."/>
            <person name="Guillou S."/>
            <person name="Cros-Aarteil S."/>
            <person name="Calhoun S."/>
            <person name="Haridas S."/>
            <person name="Kuo A."/>
            <person name="Mondo S."/>
            <person name="Pangilinan J."/>
            <person name="Riley R."/>
            <person name="LaButti K."/>
            <person name="Andreopoulos B."/>
            <person name="Lipzen A."/>
            <person name="Chen C."/>
            <person name="Yan M."/>
            <person name="Daum C."/>
            <person name="Ng V."/>
            <person name="Clum A."/>
            <person name="Steindorff A."/>
            <person name="Ohm R.A."/>
            <person name="Martin F."/>
            <person name="Silar P."/>
            <person name="Natvig D.O."/>
            <person name="Lalanne C."/>
            <person name="Gautier V."/>
            <person name="Ament-Velasquez S.L."/>
            <person name="Kruys A."/>
            <person name="Hutchinson M.I."/>
            <person name="Powell A.J."/>
            <person name="Barry K."/>
            <person name="Miller A.N."/>
            <person name="Grigoriev I.V."/>
            <person name="Debuchy R."/>
            <person name="Gladieux P."/>
            <person name="Hiltunen Thoren M."/>
            <person name="Johannesson H."/>
        </authorList>
    </citation>
    <scope>NUCLEOTIDE SEQUENCE [LARGE SCALE GENOMIC DNA]</scope>
    <source>
        <strain evidence="1 2">FGSC 10403</strain>
    </source>
</reference>
<gene>
    <name evidence="1" type="ORF">B0T23DRAFT_394783</name>
</gene>
<dbReference type="GeneID" id="87875773"/>
<name>A0AAJ0I9W5_9PEZI</name>
<dbReference type="AlphaFoldDB" id="A0AAJ0I9W5"/>
<organism evidence="1 2">
    <name type="scientific">Neurospora hispaniola</name>
    <dbReference type="NCBI Taxonomy" id="588809"/>
    <lineage>
        <taxon>Eukaryota</taxon>
        <taxon>Fungi</taxon>
        <taxon>Dikarya</taxon>
        <taxon>Ascomycota</taxon>
        <taxon>Pezizomycotina</taxon>
        <taxon>Sordariomycetes</taxon>
        <taxon>Sordariomycetidae</taxon>
        <taxon>Sordariales</taxon>
        <taxon>Sordariaceae</taxon>
        <taxon>Neurospora</taxon>
    </lineage>
</organism>
<comment type="caution">
    <text evidence="1">The sequence shown here is derived from an EMBL/GenBank/DDBJ whole genome shotgun (WGS) entry which is preliminary data.</text>
</comment>
<dbReference type="EMBL" id="JAULSX010000003">
    <property type="protein sequence ID" value="KAK3494688.1"/>
    <property type="molecule type" value="Genomic_DNA"/>
</dbReference>
<accession>A0AAJ0I9W5</accession>
<protein>
    <submittedName>
        <fullName evidence="1">Uncharacterized protein</fullName>
    </submittedName>
</protein>
<evidence type="ECO:0000313" key="2">
    <source>
        <dbReference type="Proteomes" id="UP001285908"/>
    </source>
</evidence>
<dbReference type="Proteomes" id="UP001285908">
    <property type="component" value="Unassembled WGS sequence"/>
</dbReference>
<proteinExistence type="predicted"/>
<sequence>MSKFQSGRRKSTPPPQHFLSRAVLRVTALLFCRPDTRVDMVDEVNAPSSTRELARQGREHRRLGNGCICAVPDPSSQRGHRYSLEAQDADDLAWRIQVLFENMNSLESRNPEATTGLAAYLVGAAAACSLSSNPVPWGPSLSQNESANNPRSPIPSHFSCNDPDPNVTLCLWDLHQAELVCIQPEAREASSKRRMIGLAIAGYVERHRAPQTYFVDHFNVGMA</sequence>